<accession>A0A2A5RK39</accession>
<dbReference type="AlphaFoldDB" id="A0A2A5RK39"/>
<proteinExistence type="predicted"/>
<protein>
    <submittedName>
        <fullName evidence="1">Uncharacterized protein</fullName>
    </submittedName>
</protein>
<evidence type="ECO:0000313" key="2">
    <source>
        <dbReference type="Proteomes" id="UP000218181"/>
    </source>
</evidence>
<dbReference type="Proteomes" id="UP000218181">
    <property type="component" value="Unassembled WGS sequence"/>
</dbReference>
<comment type="caution">
    <text evidence="1">The sequence shown here is derived from an EMBL/GenBank/DDBJ whole genome shotgun (WGS) entry which is preliminary data.</text>
</comment>
<dbReference type="EMBL" id="JXJU01000008">
    <property type="protein sequence ID" value="PCR99532.1"/>
    <property type="molecule type" value="Genomic_DNA"/>
</dbReference>
<gene>
    <name evidence="1" type="ORF">RT41_GL001908</name>
</gene>
<dbReference type="Gene3D" id="3.30.70.1490">
    <property type="entry name" value="Cysteine protease Prp"/>
    <property type="match status" value="1"/>
</dbReference>
<dbReference type="STRING" id="1291764.GCA_001311235_01684"/>
<keyword evidence="2" id="KW-1185">Reference proteome</keyword>
<dbReference type="InterPro" id="IPR036764">
    <property type="entry name" value="Peptidase_Prp_sf"/>
</dbReference>
<sequence>MEDGYLYVEIPLSTPEKQGLLAQILLEAFANSMKAVEKSYGQYITLKFENGGQ</sequence>
<organism evidence="1 2">
    <name type="scientific">Lactococcus fujiensis JCM 16395</name>
    <dbReference type="NCBI Taxonomy" id="1291764"/>
    <lineage>
        <taxon>Bacteria</taxon>
        <taxon>Bacillati</taxon>
        <taxon>Bacillota</taxon>
        <taxon>Bacilli</taxon>
        <taxon>Lactobacillales</taxon>
        <taxon>Streptococcaceae</taxon>
        <taxon>Lactococcus</taxon>
    </lineage>
</organism>
<evidence type="ECO:0000313" key="1">
    <source>
        <dbReference type="EMBL" id="PCR99532.1"/>
    </source>
</evidence>
<name>A0A2A5RK39_9LACT</name>
<reference evidence="1 2" key="1">
    <citation type="submission" date="2014-12" db="EMBL/GenBank/DDBJ databases">
        <title>Draft genome sequences of 10 type strains of Lactococcus.</title>
        <authorList>
            <person name="Sun Z."/>
            <person name="Zhong Z."/>
            <person name="Liu W."/>
            <person name="Zhang W."/>
            <person name="Zhang H."/>
        </authorList>
    </citation>
    <scope>NUCLEOTIDE SEQUENCE [LARGE SCALE GENOMIC DNA]</scope>
    <source>
        <strain evidence="1 2">JCM 16395</strain>
    </source>
</reference>
<dbReference type="SUPFAM" id="SSF118010">
    <property type="entry name" value="TM1457-like"/>
    <property type="match status" value="1"/>
</dbReference>